<dbReference type="GO" id="GO:0032259">
    <property type="term" value="P:methylation"/>
    <property type="evidence" value="ECO:0007669"/>
    <property type="project" value="UniProtKB-KW"/>
</dbReference>
<keyword evidence="3" id="KW-0808">Transferase</keyword>
<dbReference type="GO" id="GO:0046081">
    <property type="term" value="P:dUTP catabolic process"/>
    <property type="evidence" value="ECO:0007669"/>
    <property type="project" value="TreeGrafter"/>
</dbReference>
<dbReference type="InterPro" id="IPR048015">
    <property type="entry name" value="NTP-PPase_MazG-like_N"/>
</dbReference>
<dbReference type="GO" id="GO:0006203">
    <property type="term" value="P:dGTP catabolic process"/>
    <property type="evidence" value="ECO:0007669"/>
    <property type="project" value="TreeGrafter"/>
</dbReference>
<dbReference type="STRING" id="997296.PB1_06957"/>
<dbReference type="NCBIfam" id="TIGR00444">
    <property type="entry name" value="mazG"/>
    <property type="match status" value="1"/>
</dbReference>
<dbReference type="NCBIfam" id="NF007113">
    <property type="entry name" value="PRK09562.1"/>
    <property type="match status" value="1"/>
</dbReference>
<feature type="domain" description="NTP pyrophosphohydrolase MazG-like" evidence="2">
    <location>
        <begin position="396"/>
        <end position="452"/>
    </location>
</feature>
<evidence type="ECO:0000259" key="2">
    <source>
        <dbReference type="Pfam" id="PF03819"/>
    </source>
</evidence>
<feature type="domain" description="Tetrapyrrole methylase" evidence="1">
    <location>
        <begin position="4"/>
        <end position="206"/>
    </location>
</feature>
<dbReference type="GO" id="GO:0046076">
    <property type="term" value="P:dTTP catabolic process"/>
    <property type="evidence" value="ECO:0007669"/>
    <property type="project" value="TreeGrafter"/>
</dbReference>
<dbReference type="InterPro" id="IPR011551">
    <property type="entry name" value="NTP_PyrPHydrolase_MazG"/>
</dbReference>
<dbReference type="CDD" id="cd11528">
    <property type="entry name" value="NTP-PPase_MazG_Nterm"/>
    <property type="match status" value="1"/>
</dbReference>
<reference evidence="3 4" key="1">
    <citation type="journal article" date="2012" name="Appl. Environ. Microbiol.">
        <title>Genome Sequence of Thermotolerant Bacillus methanolicus: Features and Regulation Related to Methylotrophy and Production of L-Lysine and L-Glutamate from Methanol.</title>
        <authorList>
            <person name="Heggeset T.M."/>
            <person name="Krog A."/>
            <person name="Balzer S."/>
            <person name="Wentzel A."/>
            <person name="Ellingsen T.E."/>
            <person name="Brautaset T."/>
        </authorList>
    </citation>
    <scope>NUCLEOTIDE SEQUENCE [LARGE SCALE GENOMIC DNA]</scope>
    <source>
        <strain evidence="3 4">PB1</strain>
    </source>
</reference>
<dbReference type="eggNOG" id="COG3956">
    <property type="taxonomic scope" value="Bacteria"/>
</dbReference>
<dbReference type="InterPro" id="IPR035013">
    <property type="entry name" value="YabN_N"/>
</dbReference>
<dbReference type="Gene3D" id="1.10.287.1080">
    <property type="entry name" value="MazG-like"/>
    <property type="match status" value="2"/>
</dbReference>
<organism evidence="3 4">
    <name type="scientific">Bacillus methanolicus PB1</name>
    <dbReference type="NCBI Taxonomy" id="997296"/>
    <lineage>
        <taxon>Bacteria</taxon>
        <taxon>Bacillati</taxon>
        <taxon>Bacillota</taxon>
        <taxon>Bacilli</taxon>
        <taxon>Bacillales</taxon>
        <taxon>Bacillaceae</taxon>
        <taxon>Bacillus</taxon>
    </lineage>
</organism>
<dbReference type="PANTHER" id="PTHR30522">
    <property type="entry name" value="NUCLEOSIDE TRIPHOSPHATE PYROPHOSPHOHYDROLASE"/>
    <property type="match status" value="1"/>
</dbReference>
<dbReference type="PATRIC" id="fig|997296.3.peg.1478"/>
<evidence type="ECO:0000259" key="1">
    <source>
        <dbReference type="Pfam" id="PF00590"/>
    </source>
</evidence>
<dbReference type="FunFam" id="1.10.287.1080:FF:000001">
    <property type="entry name" value="Nucleoside triphosphate pyrophosphohydrolase"/>
    <property type="match status" value="1"/>
</dbReference>
<feature type="domain" description="NTP pyrophosphohydrolase MazG-like" evidence="2">
    <location>
        <begin position="255"/>
        <end position="328"/>
    </location>
</feature>
<dbReference type="GO" id="GO:0006950">
    <property type="term" value="P:response to stress"/>
    <property type="evidence" value="ECO:0007669"/>
    <property type="project" value="UniProtKB-ARBA"/>
</dbReference>
<dbReference type="InterPro" id="IPR004518">
    <property type="entry name" value="MazG-like_dom"/>
</dbReference>
<protein>
    <submittedName>
        <fullName evidence="3">Tetrapyrrole methylase</fullName>
    </submittedName>
</protein>
<dbReference type="Pfam" id="PF03819">
    <property type="entry name" value="MazG"/>
    <property type="match status" value="2"/>
</dbReference>
<dbReference type="SUPFAM" id="SSF53790">
    <property type="entry name" value="Tetrapyrrole methylase"/>
    <property type="match status" value="1"/>
</dbReference>
<dbReference type="GO" id="GO:0047429">
    <property type="term" value="F:nucleoside triphosphate diphosphatase activity"/>
    <property type="evidence" value="ECO:0007669"/>
    <property type="project" value="InterPro"/>
</dbReference>
<dbReference type="CDD" id="cd11723">
    <property type="entry name" value="YabN_N_like"/>
    <property type="match status" value="1"/>
</dbReference>
<dbReference type="PANTHER" id="PTHR30522:SF0">
    <property type="entry name" value="NUCLEOSIDE TRIPHOSPHATE PYROPHOSPHOHYDROLASE"/>
    <property type="match status" value="1"/>
</dbReference>
<dbReference type="OrthoDB" id="9808939at2"/>
<dbReference type="InterPro" id="IPR014777">
    <property type="entry name" value="4pyrrole_Mease_sub1"/>
</dbReference>
<name>I3E0Q8_BACMT</name>
<sequence length="487" mass="55571">MAKKIVIVGLGAGDLDQLPLGIYKKLTESKNVYLRTKVHPVVREFEKEGVHFESFDYIYEKHDQFEDVYEEICTVLLQQAAAQTIIYAVPGHPLVAERTVQLLLERGKEQGIDIEIGGGQSFLDALFQALKIDPIEGFQLLDGTFLKCGDINLTQHVIIGQVYDAFVASEVKLTLMQKLPDDYEVYIVTAAGSKEESVRKIPLYELDREVELNNLTSVYIPPVSDEKVLYKEFTKLREIIAELRGPNGCPWDKKQTHQSLKKYLIEEAYELIEAINRDDIDNMIEELGDVLLQVMLHAQIGEDEGLFSIDDIVESISAKMVRRHPHVFGDTEALNVEAVLQNWDQIKKTEKGDKPSSMLKGAGSGLPNLLRAFALQKEAAKVGFDWKEIQPAWEKVKEELEEFQSELVKPVRNENLYKEYGDLLFALVNIARFCNIDPEEALFEANQKFIRRFSFVEQKVNESGRSFDQFTLEELDSFWDEAKKQGL</sequence>
<dbReference type="SUPFAM" id="SSF101386">
    <property type="entry name" value="all-alpha NTP pyrophosphatases"/>
    <property type="match status" value="2"/>
</dbReference>
<dbReference type="InterPro" id="IPR024180">
    <property type="entry name" value="Tetrapyrrole_Mease/MazG_pred"/>
</dbReference>
<evidence type="ECO:0000313" key="3">
    <source>
        <dbReference type="EMBL" id="EIJ80079.1"/>
    </source>
</evidence>
<keyword evidence="3" id="KW-0489">Methyltransferase</keyword>
<keyword evidence="4" id="KW-1185">Reference proteome</keyword>
<comment type="caution">
    <text evidence="3">The sequence shown here is derived from an EMBL/GenBank/DDBJ whole genome shotgun (WGS) entry which is preliminary data.</text>
</comment>
<dbReference type="GO" id="GO:0008168">
    <property type="term" value="F:methyltransferase activity"/>
    <property type="evidence" value="ECO:0007669"/>
    <property type="project" value="UniProtKB-KW"/>
</dbReference>
<dbReference type="RefSeq" id="WP_003351493.1">
    <property type="nucleotide sequence ID" value="NZ_AFEU01000002.1"/>
</dbReference>
<dbReference type="Gene3D" id="3.40.1010.10">
    <property type="entry name" value="Cobalt-precorrin-4 Transmethylase, Domain 1"/>
    <property type="match status" value="1"/>
</dbReference>
<gene>
    <name evidence="3" type="ORF">PB1_06957</name>
</gene>
<evidence type="ECO:0000313" key="4">
    <source>
        <dbReference type="Proteomes" id="UP000010523"/>
    </source>
</evidence>
<dbReference type="FunFam" id="3.40.1010.10:FF:000008">
    <property type="entry name" value="Similar to nucleoside triphosphate pyrophosphohydrolase, MazG"/>
    <property type="match status" value="1"/>
</dbReference>
<dbReference type="PIRSF" id="PIRSF002845">
    <property type="entry name" value="Ttrprl_mtas_MazG"/>
    <property type="match status" value="1"/>
</dbReference>
<dbReference type="CDD" id="cd11529">
    <property type="entry name" value="NTP-PPase_MazG_Cterm"/>
    <property type="match status" value="1"/>
</dbReference>
<dbReference type="GO" id="GO:0046061">
    <property type="term" value="P:dATP catabolic process"/>
    <property type="evidence" value="ECO:0007669"/>
    <property type="project" value="TreeGrafter"/>
</dbReference>
<dbReference type="FunFam" id="1.10.287.1080:FF:000003">
    <property type="entry name" value="Nucleoside triphosphate pyrophosphohydrolase"/>
    <property type="match status" value="1"/>
</dbReference>
<dbReference type="Proteomes" id="UP000010523">
    <property type="component" value="Unassembled WGS sequence"/>
</dbReference>
<dbReference type="EMBL" id="AFEU01000002">
    <property type="protein sequence ID" value="EIJ80079.1"/>
    <property type="molecule type" value="Genomic_DNA"/>
</dbReference>
<dbReference type="InterPro" id="IPR000878">
    <property type="entry name" value="4pyrrol_Mease"/>
</dbReference>
<dbReference type="Pfam" id="PF00590">
    <property type="entry name" value="TP_methylase"/>
    <property type="match status" value="1"/>
</dbReference>
<dbReference type="GO" id="GO:0046047">
    <property type="term" value="P:TTP catabolic process"/>
    <property type="evidence" value="ECO:0007669"/>
    <property type="project" value="TreeGrafter"/>
</dbReference>
<dbReference type="InterPro" id="IPR035996">
    <property type="entry name" value="4pyrrol_Methylase_sf"/>
</dbReference>
<dbReference type="GO" id="GO:0046052">
    <property type="term" value="P:UTP catabolic process"/>
    <property type="evidence" value="ECO:0007669"/>
    <property type="project" value="TreeGrafter"/>
</dbReference>
<dbReference type="InterPro" id="IPR048011">
    <property type="entry name" value="NTP-PPase_MazG-like_C"/>
</dbReference>
<accession>I3E0Q8</accession>
<dbReference type="AlphaFoldDB" id="I3E0Q8"/>
<proteinExistence type="predicted"/>